<name>A0A644XUS1_9ZZZZ</name>
<keyword evidence="1" id="KW-0812">Transmembrane</keyword>
<reference evidence="3" key="1">
    <citation type="submission" date="2019-08" db="EMBL/GenBank/DDBJ databases">
        <authorList>
            <person name="Kucharzyk K."/>
            <person name="Murdoch R.W."/>
            <person name="Higgins S."/>
            <person name="Loffler F."/>
        </authorList>
    </citation>
    <scope>NUCLEOTIDE SEQUENCE</scope>
</reference>
<dbReference type="CDD" id="cd17355">
    <property type="entry name" value="MFS_YcxA_like"/>
    <property type="match status" value="1"/>
</dbReference>
<feature type="transmembrane region" description="Helical" evidence="1">
    <location>
        <begin position="374"/>
        <end position="397"/>
    </location>
</feature>
<feature type="transmembrane region" description="Helical" evidence="1">
    <location>
        <begin position="69"/>
        <end position="86"/>
    </location>
</feature>
<keyword evidence="1" id="KW-1133">Transmembrane helix</keyword>
<dbReference type="InterPro" id="IPR011701">
    <property type="entry name" value="MFS"/>
</dbReference>
<dbReference type="PANTHER" id="PTHR11360:SF290">
    <property type="entry name" value="MONOCARBOXYLATE MFS PERMEASE"/>
    <property type="match status" value="1"/>
</dbReference>
<dbReference type="EMBL" id="VSSQ01003281">
    <property type="protein sequence ID" value="MPM19960.1"/>
    <property type="molecule type" value="Genomic_DNA"/>
</dbReference>
<feature type="transmembrane region" description="Helical" evidence="1">
    <location>
        <begin position="284"/>
        <end position="308"/>
    </location>
</feature>
<feature type="domain" description="Major facilitator superfamily (MFS) profile" evidence="2">
    <location>
        <begin position="27"/>
        <end position="429"/>
    </location>
</feature>
<feature type="transmembrane region" description="Helical" evidence="1">
    <location>
        <begin position="187"/>
        <end position="207"/>
    </location>
</feature>
<evidence type="ECO:0000256" key="1">
    <source>
        <dbReference type="SAM" id="Phobius"/>
    </source>
</evidence>
<dbReference type="SUPFAM" id="SSF103473">
    <property type="entry name" value="MFS general substrate transporter"/>
    <property type="match status" value="1"/>
</dbReference>
<dbReference type="InterPro" id="IPR020846">
    <property type="entry name" value="MFS_dom"/>
</dbReference>
<feature type="transmembrane region" description="Helical" evidence="1">
    <location>
        <begin position="157"/>
        <end position="175"/>
    </location>
</feature>
<dbReference type="AlphaFoldDB" id="A0A644XUS1"/>
<feature type="transmembrane region" description="Helical" evidence="1">
    <location>
        <begin position="315"/>
        <end position="336"/>
    </location>
</feature>
<dbReference type="Pfam" id="PF07690">
    <property type="entry name" value="MFS_1"/>
    <property type="match status" value="1"/>
</dbReference>
<dbReference type="InterPro" id="IPR036259">
    <property type="entry name" value="MFS_trans_sf"/>
</dbReference>
<dbReference type="GO" id="GO:0022857">
    <property type="term" value="F:transmembrane transporter activity"/>
    <property type="evidence" value="ECO:0007669"/>
    <property type="project" value="InterPro"/>
</dbReference>
<accession>A0A644XUS1</accession>
<dbReference type="PROSITE" id="PS50850">
    <property type="entry name" value="MFS"/>
    <property type="match status" value="1"/>
</dbReference>
<feature type="transmembrane region" description="Helical" evidence="1">
    <location>
        <begin position="403"/>
        <end position="423"/>
    </location>
</feature>
<evidence type="ECO:0000313" key="3">
    <source>
        <dbReference type="EMBL" id="MPM19960.1"/>
    </source>
</evidence>
<dbReference type="InterPro" id="IPR050327">
    <property type="entry name" value="Proton-linked_MCT"/>
</dbReference>
<feature type="transmembrane region" description="Helical" evidence="1">
    <location>
        <begin position="342"/>
        <end position="362"/>
    </location>
</feature>
<comment type="caution">
    <text evidence="3">The sequence shown here is derived from an EMBL/GenBank/DDBJ whole genome shotgun (WGS) entry which is preliminary data.</text>
</comment>
<organism evidence="3">
    <name type="scientific">bioreactor metagenome</name>
    <dbReference type="NCBI Taxonomy" id="1076179"/>
    <lineage>
        <taxon>unclassified sequences</taxon>
        <taxon>metagenomes</taxon>
        <taxon>ecological metagenomes</taxon>
    </lineage>
</organism>
<evidence type="ECO:0000259" key="2">
    <source>
        <dbReference type="PROSITE" id="PS50850"/>
    </source>
</evidence>
<feature type="transmembrane region" description="Helical" evidence="1">
    <location>
        <begin position="120"/>
        <end position="145"/>
    </location>
</feature>
<keyword evidence="1" id="KW-0472">Membrane</keyword>
<feature type="transmembrane region" description="Helical" evidence="1">
    <location>
        <begin position="98"/>
        <end position="114"/>
    </location>
</feature>
<protein>
    <submittedName>
        <fullName evidence="3">Putative MFS-type transporter YhjX</fullName>
    </submittedName>
</protein>
<gene>
    <name evidence="3" type="primary">yhjX_6</name>
    <name evidence="3" type="ORF">SDC9_66387</name>
</gene>
<feature type="transmembrane region" description="Helical" evidence="1">
    <location>
        <begin position="27"/>
        <end position="54"/>
    </location>
</feature>
<sequence>MVRRGDCFRNEKGVGETYMKRRKQIHYGWVIVLGSFLIAFAAITALTNCLGIFIKPVSEAMGFSRAEFAWYYTFITMTTMLVSPLMGEIIQKFNYRHVVLICSLGSGGALLAFSQCTTLWQFRVVAVVCGVFAGGLNTMSISCIISRWFVRRKATAMAIAFAGSSIGSMVFNPVISQVIARQSWNRAYMLLGGLILVVNVPVSLFLLKNSPADMGLQPYGAEEVAAEGGAKSAKADTISINRMTALRLPYFWSFALSCFFFGLTGSGILQHINSYMTDLGYSVTYAASVVSVSMAIATAAKILIGMLFDRFGGRVGVSVVSCFMVLACTCLVFSGIPGVPYAFSLCYGFAYTVLSISAPNLTAELFGPADYGRIYGVVVMFLSCGMSLGSPLSAMIFDAAGSYGPAWILYGGLSVLGLSIILLSSAGMRRYKQSLAAAT</sequence>
<dbReference type="Gene3D" id="1.20.1250.20">
    <property type="entry name" value="MFS general substrate transporter like domains"/>
    <property type="match status" value="2"/>
</dbReference>
<dbReference type="PANTHER" id="PTHR11360">
    <property type="entry name" value="MONOCARBOXYLATE TRANSPORTER"/>
    <property type="match status" value="1"/>
</dbReference>
<feature type="transmembrane region" description="Helical" evidence="1">
    <location>
        <begin position="250"/>
        <end position="272"/>
    </location>
</feature>
<proteinExistence type="predicted"/>